<sequence>MPVEYAGTTAVASRLLRYTVKPKPGQTAKERVLHIAGQNCRPVTAEREFAATRRRHGTQGATRKSPATYALPEPGDVATYVRLTRPNGRRYWAVAKNGDEATHVRHEGEVVRQAEARHLITSFGRDEVNPLDPEQVAKAFEYVVARHAVLYPGEQATFVGQAEGIGGKFHVHTTRNATLYLDMEVDGKRYGAGRKLAGDLTDIDQMRERADRFLAEHGHEYDLVPQRLPSVSERKKEMRNQRDRRMAANGALSNHDQIRKAFEVSMDDPRAMDFETWKVVMAEYDVTVTEPGWRRGKPPKVPRLSYQLASMATAVRAKTLGEHYDHASALGQLDAKARGQPRGRRPAFVKAGNPRPASQASAADLAAAQKAMAYMAREERELRAAEDEMYDWVAARAHDQGVAFGDILNRLPESYEAQKRVMHRWNRLAEASEAQTKVAPGLPEEHGPGAPVEDTTMAESTSYRPGPVAFEPGPEAPDHDLFDHVIVDEALVQYGIYQADFAAMYKAGIEPRRIGVARELWASLSEDEQRERYLERKKDLQTLHQGEEVTPTPRDQDEMQSPQRLAPGLLEDMSVEEGLSQHTGLSGRHLRTEAPESEEGAHAAAARIERRRRDALRRWVLRGTDEPVPNEDEREFGA</sequence>
<dbReference type="Proteomes" id="UP000062833">
    <property type="component" value="Chromosome"/>
</dbReference>
<dbReference type="AlphaFoldDB" id="A0A0M5M4E7"/>
<proteinExistence type="predicted"/>
<feature type="region of interest" description="Disordered" evidence="1">
    <location>
        <begin position="577"/>
        <end position="638"/>
    </location>
</feature>
<evidence type="ECO:0000313" key="3">
    <source>
        <dbReference type="Proteomes" id="UP000062833"/>
    </source>
</evidence>
<keyword evidence="3" id="KW-1185">Reference proteome</keyword>
<reference evidence="3" key="1">
    <citation type="submission" date="2015-09" db="EMBL/GenBank/DDBJ databases">
        <title>Complete genome of Arthrobacter alpinus strain R3.8.</title>
        <authorList>
            <person name="See-Too W.S."/>
            <person name="Chan K.G."/>
        </authorList>
    </citation>
    <scope>NUCLEOTIDE SEQUENCE [LARGE SCALE GENOMIC DNA]</scope>
    <source>
        <strain evidence="3">R3.8</strain>
    </source>
</reference>
<evidence type="ECO:0000256" key="1">
    <source>
        <dbReference type="SAM" id="MobiDB-lite"/>
    </source>
</evidence>
<feature type="compositionally biased region" description="Acidic residues" evidence="1">
    <location>
        <begin position="628"/>
        <end position="638"/>
    </location>
</feature>
<feature type="compositionally biased region" description="Basic and acidic residues" evidence="1">
    <location>
        <begin position="536"/>
        <end position="547"/>
    </location>
</feature>
<dbReference type="KEGG" id="aaq:AOC05_17845"/>
<evidence type="ECO:0008006" key="4">
    <source>
        <dbReference type="Google" id="ProtNLM"/>
    </source>
</evidence>
<gene>
    <name evidence="2" type="ORF">AOC05_17845</name>
</gene>
<organism evidence="2 3">
    <name type="scientific">Arthrobacter alpinus</name>
    <dbReference type="NCBI Taxonomy" id="656366"/>
    <lineage>
        <taxon>Bacteria</taxon>
        <taxon>Bacillati</taxon>
        <taxon>Actinomycetota</taxon>
        <taxon>Actinomycetes</taxon>
        <taxon>Micrococcales</taxon>
        <taxon>Micrococcaceae</taxon>
        <taxon>Arthrobacter</taxon>
    </lineage>
</organism>
<protein>
    <recommendedName>
        <fullName evidence="4">Relaxase/Mobilisation nuclease domain-containing protein</fullName>
    </recommendedName>
</protein>
<feature type="region of interest" description="Disordered" evidence="1">
    <location>
        <begin position="536"/>
        <end position="561"/>
    </location>
</feature>
<accession>A0A0M5M4E7</accession>
<evidence type="ECO:0000313" key="2">
    <source>
        <dbReference type="EMBL" id="ALE93757.1"/>
    </source>
</evidence>
<name>A0A0M5M4E7_9MICC</name>
<feature type="region of interest" description="Disordered" evidence="1">
    <location>
        <begin position="434"/>
        <end position="461"/>
    </location>
</feature>
<dbReference type="EMBL" id="CP012677">
    <property type="protein sequence ID" value="ALE93757.1"/>
    <property type="molecule type" value="Genomic_DNA"/>
</dbReference>
<feature type="region of interest" description="Disordered" evidence="1">
    <location>
        <begin position="331"/>
        <end position="359"/>
    </location>
</feature>
<dbReference type="PATRIC" id="fig|656366.3.peg.3836"/>